<dbReference type="AlphaFoldDB" id="A0A267FIV2"/>
<feature type="compositionally biased region" description="Acidic residues" evidence="1">
    <location>
        <begin position="72"/>
        <end position="97"/>
    </location>
</feature>
<evidence type="ECO:0000313" key="4">
    <source>
        <dbReference type="Proteomes" id="UP000215902"/>
    </source>
</evidence>
<keyword evidence="4" id="KW-1185">Reference proteome</keyword>
<sequence>MKTTTVLLVLLIGTRLFDDTATAYRETQDQFGDASLEDSVLLKGREDEPSDVLVGREEDPSDDEIGVGSGQDDSDTDSLPDFEDTIELEVPADEADEADKSQSDDYGAEDDELQREEDGFESLPDVDSDVYEREPGVEASPEDYPAHTIVGPYPDAIDIF</sequence>
<protein>
    <submittedName>
        <fullName evidence="3">Uncharacterized protein</fullName>
    </submittedName>
</protein>
<feature type="region of interest" description="Disordered" evidence="1">
    <location>
        <begin position="40"/>
        <end position="160"/>
    </location>
</feature>
<evidence type="ECO:0000256" key="1">
    <source>
        <dbReference type="SAM" id="MobiDB-lite"/>
    </source>
</evidence>
<feature type="chain" id="PRO_5013374784" evidence="2">
    <location>
        <begin position="24"/>
        <end position="160"/>
    </location>
</feature>
<name>A0A267FIV2_9PLAT</name>
<accession>A0A267FIV2</accession>
<comment type="caution">
    <text evidence="3">The sequence shown here is derived from an EMBL/GenBank/DDBJ whole genome shotgun (WGS) entry which is preliminary data.</text>
</comment>
<evidence type="ECO:0000313" key="3">
    <source>
        <dbReference type="EMBL" id="PAA73730.1"/>
    </source>
</evidence>
<feature type="compositionally biased region" description="Acidic residues" evidence="1">
    <location>
        <begin position="106"/>
        <end position="129"/>
    </location>
</feature>
<proteinExistence type="predicted"/>
<dbReference type="EMBL" id="NIVC01000996">
    <property type="protein sequence ID" value="PAA73730.1"/>
    <property type="molecule type" value="Genomic_DNA"/>
</dbReference>
<organism evidence="3 4">
    <name type="scientific">Macrostomum lignano</name>
    <dbReference type="NCBI Taxonomy" id="282301"/>
    <lineage>
        <taxon>Eukaryota</taxon>
        <taxon>Metazoa</taxon>
        <taxon>Spiralia</taxon>
        <taxon>Lophotrochozoa</taxon>
        <taxon>Platyhelminthes</taxon>
        <taxon>Rhabditophora</taxon>
        <taxon>Macrostomorpha</taxon>
        <taxon>Macrostomida</taxon>
        <taxon>Macrostomidae</taxon>
        <taxon>Macrostomum</taxon>
    </lineage>
</organism>
<keyword evidence="2" id="KW-0732">Signal</keyword>
<dbReference type="Proteomes" id="UP000215902">
    <property type="component" value="Unassembled WGS sequence"/>
</dbReference>
<evidence type="ECO:0000256" key="2">
    <source>
        <dbReference type="SAM" id="SignalP"/>
    </source>
</evidence>
<feature type="signal peptide" evidence="2">
    <location>
        <begin position="1"/>
        <end position="23"/>
    </location>
</feature>
<reference evidence="3 4" key="1">
    <citation type="submission" date="2017-06" db="EMBL/GenBank/DDBJ databases">
        <title>A platform for efficient transgenesis in Macrostomum lignano, a flatworm model organism for stem cell research.</title>
        <authorList>
            <person name="Berezikov E."/>
        </authorList>
    </citation>
    <scope>NUCLEOTIDE SEQUENCE [LARGE SCALE GENOMIC DNA]</scope>
    <source>
        <strain evidence="3">DV1</strain>
        <tissue evidence="3">Whole organism</tissue>
    </source>
</reference>
<gene>
    <name evidence="3" type="ORF">BOX15_Mlig014943g2</name>
</gene>